<dbReference type="GO" id="GO:0017053">
    <property type="term" value="C:transcription repressor complex"/>
    <property type="evidence" value="ECO:0007669"/>
    <property type="project" value="InterPro"/>
</dbReference>
<feature type="region of interest" description="Disordered" evidence="4">
    <location>
        <begin position="23"/>
        <end position="107"/>
    </location>
</feature>
<dbReference type="GO" id="GO:0006357">
    <property type="term" value="P:regulation of transcription by RNA polymerase II"/>
    <property type="evidence" value="ECO:0007669"/>
    <property type="project" value="TreeGrafter"/>
</dbReference>
<dbReference type="InterPro" id="IPR033471">
    <property type="entry name" value="DIRP"/>
</dbReference>
<dbReference type="GO" id="GO:0051726">
    <property type="term" value="P:regulation of cell cycle"/>
    <property type="evidence" value="ECO:0007669"/>
    <property type="project" value="TreeGrafter"/>
</dbReference>
<proteinExistence type="inferred from homology"/>
<comment type="caution">
    <text evidence="6">The sequence shown here is derived from an EMBL/GenBank/DDBJ whole genome shotgun (WGS) entry which is preliminary data.</text>
</comment>
<organism evidence="6 7">
    <name type="scientific">Armadillidium nasatum</name>
    <dbReference type="NCBI Taxonomy" id="96803"/>
    <lineage>
        <taxon>Eukaryota</taxon>
        <taxon>Metazoa</taxon>
        <taxon>Ecdysozoa</taxon>
        <taxon>Arthropoda</taxon>
        <taxon>Crustacea</taxon>
        <taxon>Multicrustacea</taxon>
        <taxon>Malacostraca</taxon>
        <taxon>Eumalacostraca</taxon>
        <taxon>Peracarida</taxon>
        <taxon>Isopoda</taxon>
        <taxon>Oniscidea</taxon>
        <taxon>Crinocheta</taxon>
        <taxon>Armadillidiidae</taxon>
        <taxon>Armadillidium</taxon>
    </lineage>
</organism>
<dbReference type="PANTHER" id="PTHR21689:SF2">
    <property type="entry name" value="PROTEIN LIN-9 HOMOLOG"/>
    <property type="match status" value="1"/>
</dbReference>
<accession>A0A5N5TM09</accession>
<gene>
    <name evidence="6" type="primary">lin9</name>
    <name evidence="6" type="ORF">Anas_00156</name>
</gene>
<evidence type="ECO:0000313" key="6">
    <source>
        <dbReference type="EMBL" id="KAB7507188.1"/>
    </source>
</evidence>
<comment type="subcellular location">
    <subcellularLocation>
        <location evidence="1">Nucleus</location>
    </subcellularLocation>
</comment>
<dbReference type="Pfam" id="PF19438">
    <property type="entry name" value="LIN9_C"/>
    <property type="match status" value="1"/>
</dbReference>
<sequence length="464" mass="52478">MSVYFCPTLHSQKQSLLSWKKRRMSGSLPGQDKYEDSPLSALGLQRIGDKKPSTSKESSLNLNRRGMPTRIRKKNKMYFDEDIVTSPSHTKSPKRLNKSINSPKKPVIVIPPSPPTPSPTPPPVPISTVSPQSTYEIQKMAPPVGTLKVNRNEYKIWYFVQQKSSTLACTINSPDKKIAQTNGLRLRNFLKLPQAHKWVYFEWFYSNIDKPLFEGENDFQNVLKRSFPSSQGEEFIPSSMGTYSKNDGKATTLFSALLRKYTNNLAFFDEERQSLTKRRQVLRFLQQRKLTDVASLNELPLPSHIPMQLVVGTKVTARLRKPENGLYTGIIDAVDTSDNTYRITFDRNGIGTHSIPDYEVLSNEGFDMMPLSSFSHQFRPRIPFGLMTPPRALLPKPEVDPISMDSPTSLSNDPILAQSPCRPSRLTVEDSIGGFPVRSLVGIVTLSKILESKERETRNIKESE</sequence>
<reference evidence="6 7" key="1">
    <citation type="journal article" date="2019" name="PLoS Biol.">
        <title>Sex chromosomes control vertical transmission of feminizing Wolbachia symbionts in an isopod.</title>
        <authorList>
            <person name="Becking T."/>
            <person name="Chebbi M.A."/>
            <person name="Giraud I."/>
            <person name="Moumen B."/>
            <person name="Laverre T."/>
            <person name="Caubet Y."/>
            <person name="Peccoud J."/>
            <person name="Gilbert C."/>
            <person name="Cordaux R."/>
        </authorList>
    </citation>
    <scope>NUCLEOTIDE SEQUENCE [LARGE SCALE GENOMIC DNA]</scope>
    <source>
        <strain evidence="6">ANa2</strain>
        <tissue evidence="6">Whole body excluding digestive tract and cuticle</tissue>
    </source>
</reference>
<dbReference type="InterPro" id="IPR045831">
    <property type="entry name" value="LIN9_C"/>
</dbReference>
<dbReference type="AlphaFoldDB" id="A0A5N5TM09"/>
<evidence type="ECO:0000256" key="3">
    <source>
        <dbReference type="ARBA" id="ARBA00023242"/>
    </source>
</evidence>
<dbReference type="InterPro" id="IPR010561">
    <property type="entry name" value="LIN-9/ALY1"/>
</dbReference>
<comment type="similarity">
    <text evidence="2">Belongs to the lin-9 family.</text>
</comment>
<dbReference type="SMART" id="SM01135">
    <property type="entry name" value="DIRP"/>
    <property type="match status" value="1"/>
</dbReference>
<keyword evidence="3" id="KW-0539">Nucleus</keyword>
<dbReference type="OrthoDB" id="2339771at2759"/>
<evidence type="ECO:0000256" key="4">
    <source>
        <dbReference type="SAM" id="MobiDB-lite"/>
    </source>
</evidence>
<evidence type="ECO:0000256" key="2">
    <source>
        <dbReference type="ARBA" id="ARBA00006732"/>
    </source>
</evidence>
<feature type="domain" description="DIRP" evidence="5">
    <location>
        <begin position="204"/>
        <end position="321"/>
    </location>
</feature>
<dbReference type="GO" id="GO:0006351">
    <property type="term" value="P:DNA-templated transcription"/>
    <property type="evidence" value="ECO:0007669"/>
    <property type="project" value="InterPro"/>
</dbReference>
<dbReference type="PANTHER" id="PTHR21689">
    <property type="entry name" value="LIN-9"/>
    <property type="match status" value="1"/>
</dbReference>
<evidence type="ECO:0000259" key="5">
    <source>
        <dbReference type="SMART" id="SM01135"/>
    </source>
</evidence>
<feature type="region of interest" description="Disordered" evidence="4">
    <location>
        <begin position="396"/>
        <end position="418"/>
    </location>
</feature>
<protein>
    <submittedName>
        <fullName evidence="6">Protein lin-9-like protein</fullName>
    </submittedName>
</protein>
<dbReference type="GO" id="GO:0005654">
    <property type="term" value="C:nucleoplasm"/>
    <property type="evidence" value="ECO:0007669"/>
    <property type="project" value="TreeGrafter"/>
</dbReference>
<dbReference type="Pfam" id="PF06584">
    <property type="entry name" value="DIRP"/>
    <property type="match status" value="1"/>
</dbReference>
<dbReference type="EMBL" id="SEYY01000462">
    <property type="protein sequence ID" value="KAB7507188.1"/>
    <property type="molecule type" value="Genomic_DNA"/>
</dbReference>
<name>A0A5N5TM09_9CRUS</name>
<evidence type="ECO:0000313" key="7">
    <source>
        <dbReference type="Proteomes" id="UP000326759"/>
    </source>
</evidence>
<dbReference type="Proteomes" id="UP000326759">
    <property type="component" value="Unassembled WGS sequence"/>
</dbReference>
<keyword evidence="7" id="KW-1185">Reference proteome</keyword>
<evidence type="ECO:0000256" key="1">
    <source>
        <dbReference type="ARBA" id="ARBA00004123"/>
    </source>
</evidence>
<dbReference type="GO" id="GO:0003677">
    <property type="term" value="F:DNA binding"/>
    <property type="evidence" value="ECO:0007669"/>
    <property type="project" value="TreeGrafter"/>
</dbReference>